<proteinExistence type="predicted"/>
<protein>
    <submittedName>
        <fullName evidence="2">Uncharacterized protein</fullName>
    </submittedName>
</protein>
<evidence type="ECO:0000256" key="1">
    <source>
        <dbReference type="SAM" id="MobiDB-lite"/>
    </source>
</evidence>
<feature type="region of interest" description="Disordered" evidence="1">
    <location>
        <begin position="230"/>
        <end position="259"/>
    </location>
</feature>
<organism evidence="2">
    <name type="scientific">Homalodisca liturata</name>
    <dbReference type="NCBI Taxonomy" id="320908"/>
    <lineage>
        <taxon>Eukaryota</taxon>
        <taxon>Metazoa</taxon>
        <taxon>Ecdysozoa</taxon>
        <taxon>Arthropoda</taxon>
        <taxon>Hexapoda</taxon>
        <taxon>Insecta</taxon>
        <taxon>Pterygota</taxon>
        <taxon>Neoptera</taxon>
        <taxon>Paraneoptera</taxon>
        <taxon>Hemiptera</taxon>
        <taxon>Auchenorrhyncha</taxon>
        <taxon>Membracoidea</taxon>
        <taxon>Cicadellidae</taxon>
        <taxon>Cicadellinae</taxon>
        <taxon>Proconiini</taxon>
        <taxon>Homalodisca</taxon>
    </lineage>
</organism>
<reference evidence="2" key="1">
    <citation type="submission" date="2015-11" db="EMBL/GenBank/DDBJ databases">
        <title>De novo transcriptome assembly of four potential Pierce s Disease insect vectors from Arizona vineyards.</title>
        <authorList>
            <person name="Tassone E.E."/>
        </authorList>
    </citation>
    <scope>NUCLEOTIDE SEQUENCE</scope>
</reference>
<name>A0A1B6HY67_9HEMI</name>
<feature type="region of interest" description="Disordered" evidence="1">
    <location>
        <begin position="158"/>
        <end position="204"/>
    </location>
</feature>
<gene>
    <name evidence="2" type="ORF">g.42568</name>
</gene>
<sequence length="259" mass="28875">PLQDPRAGYVSREPDSQPVMHHPQQYQPRTEADPEIRRPDEPLQTSRAGQPVVIMRGDNMKPVTYFSQEYLLRLGLGDPPNMQGNYAPSHVMNVDHSSRRPDMYPLIHNPIQDRHTVGASHSRPEVEITPVTTPRELRNPFTVPADRRFQSRIQKEADEQLPHEPFESEPIVNLDPNIGSTGESETVSVSREKRPPAPDVIVAGPSGRAMNLPISVPIKKMNLPLRSGSQITIRMPSSTVSGSLNPNAERGEGSDRTEN</sequence>
<dbReference type="EMBL" id="GECU01028102">
    <property type="protein sequence ID" value="JAS79604.1"/>
    <property type="molecule type" value="Transcribed_RNA"/>
</dbReference>
<feature type="compositionally biased region" description="Basic and acidic residues" evidence="1">
    <location>
        <begin position="30"/>
        <end position="41"/>
    </location>
</feature>
<evidence type="ECO:0000313" key="2">
    <source>
        <dbReference type="EMBL" id="JAS79604.1"/>
    </source>
</evidence>
<feature type="compositionally biased region" description="Polar residues" evidence="1">
    <location>
        <begin position="178"/>
        <end position="189"/>
    </location>
</feature>
<feature type="region of interest" description="Disordered" evidence="1">
    <location>
        <begin position="1"/>
        <end position="48"/>
    </location>
</feature>
<feature type="compositionally biased region" description="Basic and acidic residues" evidence="1">
    <location>
        <begin position="249"/>
        <end position="259"/>
    </location>
</feature>
<feature type="compositionally biased region" description="Polar residues" evidence="1">
    <location>
        <begin position="230"/>
        <end position="246"/>
    </location>
</feature>
<dbReference type="AlphaFoldDB" id="A0A1B6HY67"/>
<accession>A0A1B6HY67</accession>
<feature type="non-terminal residue" evidence="2">
    <location>
        <position position="1"/>
    </location>
</feature>